<dbReference type="GO" id="GO:1902533">
    <property type="term" value="P:positive regulation of intracellular signal transduction"/>
    <property type="evidence" value="ECO:0007669"/>
    <property type="project" value="UniProtKB-ARBA"/>
</dbReference>
<keyword evidence="3" id="KW-0433">Leucine-rich repeat</keyword>
<dbReference type="InterPro" id="IPR001611">
    <property type="entry name" value="Leu-rich_rpt"/>
</dbReference>
<evidence type="ECO:0000256" key="8">
    <source>
        <dbReference type="ARBA" id="ARBA00022989"/>
    </source>
</evidence>
<keyword evidence="10" id="KW-0675">Receptor</keyword>
<evidence type="ECO:0000256" key="6">
    <source>
        <dbReference type="ARBA" id="ARBA00022737"/>
    </source>
</evidence>
<keyword evidence="8 13" id="KW-1133">Transmembrane helix</keyword>
<dbReference type="GO" id="GO:0007165">
    <property type="term" value="P:signal transduction"/>
    <property type="evidence" value="ECO:0007669"/>
    <property type="project" value="InterPro"/>
</dbReference>
<dbReference type="InterPro" id="IPR032675">
    <property type="entry name" value="LRR_dom_sf"/>
</dbReference>
<evidence type="ECO:0000256" key="9">
    <source>
        <dbReference type="ARBA" id="ARBA00023136"/>
    </source>
</evidence>
<evidence type="ECO:0000313" key="17">
    <source>
        <dbReference type="Proteomes" id="UP000596742"/>
    </source>
</evidence>
<dbReference type="InterPro" id="IPR035897">
    <property type="entry name" value="Toll_tir_struct_dom_sf"/>
</dbReference>
<evidence type="ECO:0000256" key="11">
    <source>
        <dbReference type="ARBA" id="ARBA00023180"/>
    </source>
</evidence>
<dbReference type="SUPFAM" id="SSF52075">
    <property type="entry name" value="Outer arm dynein light chain 1"/>
    <property type="match status" value="1"/>
</dbReference>
<accession>A0A8B6D4I8</accession>
<keyword evidence="11" id="KW-0325">Glycoprotein</keyword>
<keyword evidence="5 14" id="KW-0732">Signal</keyword>
<dbReference type="Gene3D" id="3.80.10.10">
    <property type="entry name" value="Ribonuclease Inhibitor"/>
    <property type="match status" value="2"/>
</dbReference>
<dbReference type="InterPro" id="IPR003591">
    <property type="entry name" value="Leu-rich_rpt_typical-subtyp"/>
</dbReference>
<organism evidence="16 17">
    <name type="scientific">Mytilus galloprovincialis</name>
    <name type="common">Mediterranean mussel</name>
    <dbReference type="NCBI Taxonomy" id="29158"/>
    <lineage>
        <taxon>Eukaryota</taxon>
        <taxon>Metazoa</taxon>
        <taxon>Spiralia</taxon>
        <taxon>Lophotrochozoa</taxon>
        <taxon>Mollusca</taxon>
        <taxon>Bivalvia</taxon>
        <taxon>Autobranchia</taxon>
        <taxon>Pteriomorphia</taxon>
        <taxon>Mytilida</taxon>
        <taxon>Mytiloidea</taxon>
        <taxon>Mytilidae</taxon>
        <taxon>Mytilinae</taxon>
        <taxon>Mytilus</taxon>
    </lineage>
</organism>
<sequence>MEMRCFNKTLFLLVLCYSTSATFMSSFKVWSPNSVNRTDLRCPSDCYKNPDDVHHCCVCKAIPEWHLSLNYKQLSVEYLKCDGSAIVIGDKYSSLPAILNHWDGYLHRLPSNLCDFTNIREIDLKWNKISTIDLISCLSKLDTLDLSYNKIYHILNDTFSLLTHLRILILTHNGLTKLDPFSVAGTSLSITLLDCSWNNMTELDPSNVIPENDFCEYKFNSNKITRIVNKGGFILNSVKIYKGGIVDLTGNLFSKFIDFQELGLKDIRTLGKLMSFGFLLSDAKFDCDCHMEPYLELAELVIKKIWRDYFNMSCWNPLEYRGLSIPNLVLEKKLDLFICNITEKCPRYCRCYHQPHKRTTVVNCTGANLEALPDYVPEAANLTILLKNTKIKTLESRNYLGNATFIDMSDTGFSEVENDIFMQIHNEANFLMKRHNLHDMPRGFQILDPCIAQLGRTVIKCNCNHLWIKTWLENKNAARCEGKTLVICNTDNGHIPILSMNKGDLCASSRIHFKIMSITFGVIAILTFVLSIISYHYRYEIYLVCRQLKSVSNKVNAVCKYDVYFSFDDGNPFLRYWVLNFLDSKLKQEGYRNFIPCRDTIPGDVEEENMINTITNSRIFLVILSKTYEDYDNIWTNLEWKYIWNYFYNNKDRKIVIINYDLIDCPVDLRLKAFIRLGLDVDFANRRHILLDEIKQKLEVPSRGKQSYIRNTKLEFESAKHSVAEQREKSEENHSREMSVVCSSTMILEEII</sequence>
<feature type="chain" id="PRO_5032525621" description="TIR domain-containing protein" evidence="14">
    <location>
        <begin position="22"/>
        <end position="752"/>
    </location>
</feature>
<comment type="caution">
    <text evidence="16">The sequence shown here is derived from an EMBL/GenBank/DDBJ whole genome shotgun (WGS) entry which is preliminary data.</text>
</comment>
<evidence type="ECO:0000256" key="3">
    <source>
        <dbReference type="ARBA" id="ARBA00022614"/>
    </source>
</evidence>
<dbReference type="Gene3D" id="3.40.50.10140">
    <property type="entry name" value="Toll/interleukin-1 receptor homology (TIR) domain"/>
    <property type="match status" value="1"/>
</dbReference>
<comment type="subcellular location">
    <subcellularLocation>
        <location evidence="12">Endomembrane system</location>
        <topology evidence="12">Single-pass type I membrane protein</topology>
    </subcellularLocation>
    <subcellularLocation>
        <location evidence="1">Endosome</location>
    </subcellularLocation>
</comment>
<protein>
    <recommendedName>
        <fullName evidence="15">TIR domain-containing protein</fullName>
    </recommendedName>
</protein>
<dbReference type="PROSITE" id="PS51450">
    <property type="entry name" value="LRR"/>
    <property type="match status" value="2"/>
</dbReference>
<evidence type="ECO:0000256" key="10">
    <source>
        <dbReference type="ARBA" id="ARBA00023170"/>
    </source>
</evidence>
<name>A0A8B6D4I8_MYTGA</name>
<keyword evidence="7" id="KW-0967">Endosome</keyword>
<dbReference type="InterPro" id="IPR000157">
    <property type="entry name" value="TIR_dom"/>
</dbReference>
<keyword evidence="6" id="KW-0677">Repeat</keyword>
<evidence type="ECO:0000256" key="5">
    <source>
        <dbReference type="ARBA" id="ARBA00022729"/>
    </source>
</evidence>
<dbReference type="SMART" id="SM00369">
    <property type="entry name" value="LRR_TYP"/>
    <property type="match status" value="2"/>
</dbReference>
<evidence type="ECO:0000256" key="12">
    <source>
        <dbReference type="ARBA" id="ARBA00046288"/>
    </source>
</evidence>
<evidence type="ECO:0000256" key="2">
    <source>
        <dbReference type="ARBA" id="ARBA00009634"/>
    </source>
</evidence>
<evidence type="ECO:0000256" key="4">
    <source>
        <dbReference type="ARBA" id="ARBA00022692"/>
    </source>
</evidence>
<keyword evidence="9 13" id="KW-0472">Membrane</keyword>
<dbReference type="Proteomes" id="UP000596742">
    <property type="component" value="Unassembled WGS sequence"/>
</dbReference>
<feature type="signal peptide" evidence="14">
    <location>
        <begin position="1"/>
        <end position="21"/>
    </location>
</feature>
<evidence type="ECO:0000256" key="13">
    <source>
        <dbReference type="SAM" id="Phobius"/>
    </source>
</evidence>
<dbReference type="SMART" id="SM00365">
    <property type="entry name" value="LRR_SD22"/>
    <property type="match status" value="3"/>
</dbReference>
<reference evidence="16" key="1">
    <citation type="submission" date="2018-11" db="EMBL/GenBank/DDBJ databases">
        <authorList>
            <person name="Alioto T."/>
            <person name="Alioto T."/>
        </authorList>
    </citation>
    <scope>NUCLEOTIDE SEQUENCE</scope>
</reference>
<proteinExistence type="inferred from homology"/>
<dbReference type="PROSITE" id="PS50104">
    <property type="entry name" value="TIR"/>
    <property type="match status" value="1"/>
</dbReference>
<dbReference type="PANTHER" id="PTHR47410">
    <property type="entry name" value="TOLL-LIKE RECEPTOR 7-RELATED"/>
    <property type="match status" value="1"/>
</dbReference>
<evidence type="ECO:0000256" key="1">
    <source>
        <dbReference type="ARBA" id="ARBA00004177"/>
    </source>
</evidence>
<evidence type="ECO:0000259" key="15">
    <source>
        <dbReference type="PROSITE" id="PS50104"/>
    </source>
</evidence>
<feature type="domain" description="TIR" evidence="15">
    <location>
        <begin position="559"/>
        <end position="716"/>
    </location>
</feature>
<gene>
    <name evidence="16" type="ORF">MGAL_10B043565</name>
</gene>
<dbReference type="PANTHER" id="PTHR47410:SF5">
    <property type="entry name" value="TOLL-LIKE RECEPTOR 3"/>
    <property type="match status" value="1"/>
</dbReference>
<dbReference type="SUPFAM" id="SSF52200">
    <property type="entry name" value="Toll/Interleukin receptor TIR domain"/>
    <property type="match status" value="1"/>
</dbReference>
<dbReference type="EMBL" id="UYJE01002822">
    <property type="protein sequence ID" value="VDI13943.1"/>
    <property type="molecule type" value="Genomic_DNA"/>
</dbReference>
<evidence type="ECO:0000313" key="16">
    <source>
        <dbReference type="EMBL" id="VDI13943.1"/>
    </source>
</evidence>
<dbReference type="GO" id="GO:0005768">
    <property type="term" value="C:endosome"/>
    <property type="evidence" value="ECO:0007669"/>
    <property type="project" value="UniProtKB-SubCell"/>
</dbReference>
<dbReference type="AlphaFoldDB" id="A0A8B6D4I8"/>
<evidence type="ECO:0000256" key="7">
    <source>
        <dbReference type="ARBA" id="ARBA00022753"/>
    </source>
</evidence>
<comment type="similarity">
    <text evidence="2">Belongs to the Toll-like receptor family.</text>
</comment>
<dbReference type="GO" id="GO:0002218">
    <property type="term" value="P:activation of innate immune response"/>
    <property type="evidence" value="ECO:0007669"/>
    <property type="project" value="UniProtKB-ARBA"/>
</dbReference>
<keyword evidence="17" id="KW-1185">Reference proteome</keyword>
<dbReference type="OrthoDB" id="6063000at2759"/>
<evidence type="ECO:0000256" key="14">
    <source>
        <dbReference type="SAM" id="SignalP"/>
    </source>
</evidence>
<feature type="transmembrane region" description="Helical" evidence="13">
    <location>
        <begin position="515"/>
        <end position="537"/>
    </location>
</feature>
<keyword evidence="4 13" id="KW-0812">Transmembrane</keyword>
<dbReference type="Pfam" id="PF13855">
    <property type="entry name" value="LRR_8"/>
    <property type="match status" value="1"/>
</dbReference>
<dbReference type="Pfam" id="PF01582">
    <property type="entry name" value="TIR"/>
    <property type="match status" value="1"/>
</dbReference>